<dbReference type="PROSITE" id="PS51390">
    <property type="entry name" value="WAP"/>
    <property type="match status" value="1"/>
</dbReference>
<dbReference type="EMBL" id="KX219628">
    <property type="protein sequence ID" value="ANH22232.1"/>
    <property type="molecule type" value="mRNA"/>
</dbReference>
<keyword evidence="1" id="KW-0732">Signal</keyword>
<evidence type="ECO:0000259" key="2">
    <source>
        <dbReference type="PROSITE" id="PS51390"/>
    </source>
</evidence>
<dbReference type="SMR" id="A0A173G7W4"/>
<accession>A0A173G7W4</accession>
<dbReference type="Pfam" id="PF00095">
    <property type="entry name" value="WAP"/>
    <property type="match status" value="1"/>
</dbReference>
<proteinExistence type="evidence at transcript level"/>
<feature type="signal peptide" evidence="1">
    <location>
        <begin position="1"/>
        <end position="17"/>
    </location>
</feature>
<organism evidence="3">
    <name type="scientific">Macrobrachium rosenbergii</name>
    <name type="common">Giant fresh water prawn</name>
    <dbReference type="NCBI Taxonomy" id="79674"/>
    <lineage>
        <taxon>Eukaryota</taxon>
        <taxon>Metazoa</taxon>
        <taxon>Ecdysozoa</taxon>
        <taxon>Arthropoda</taxon>
        <taxon>Crustacea</taxon>
        <taxon>Multicrustacea</taxon>
        <taxon>Malacostraca</taxon>
        <taxon>Eumalacostraca</taxon>
        <taxon>Eucarida</taxon>
        <taxon>Decapoda</taxon>
        <taxon>Pleocyemata</taxon>
        <taxon>Caridea</taxon>
        <taxon>Palaemonoidea</taxon>
        <taxon>Palaemonidae</taxon>
        <taxon>Macrobrachium</taxon>
    </lineage>
</organism>
<dbReference type="AlphaFoldDB" id="A0A173G7W4"/>
<evidence type="ECO:0000313" key="3">
    <source>
        <dbReference type="EMBL" id="ANH22232.1"/>
    </source>
</evidence>
<dbReference type="RefSeq" id="XP_066973308.1">
    <property type="nucleotide sequence ID" value="XM_067117207.1"/>
</dbReference>
<dbReference type="SUPFAM" id="SSF57256">
    <property type="entry name" value="Elafin-like"/>
    <property type="match status" value="1"/>
</dbReference>
<dbReference type="GO" id="GO:0005576">
    <property type="term" value="C:extracellular region"/>
    <property type="evidence" value="ECO:0007669"/>
    <property type="project" value="InterPro"/>
</dbReference>
<evidence type="ECO:0000256" key="1">
    <source>
        <dbReference type="SAM" id="SignalP"/>
    </source>
</evidence>
<feature type="chain" id="PRO_5008006353" evidence="1">
    <location>
        <begin position="18"/>
        <end position="134"/>
    </location>
</feature>
<dbReference type="InterPro" id="IPR036645">
    <property type="entry name" value="Elafin-like_sf"/>
</dbReference>
<feature type="domain" description="WAP" evidence="2">
    <location>
        <begin position="78"/>
        <end position="131"/>
    </location>
</feature>
<dbReference type="GeneID" id="136846422"/>
<dbReference type="Gene3D" id="4.10.75.10">
    <property type="entry name" value="Elafin-like"/>
    <property type="match status" value="1"/>
</dbReference>
<reference evidence="3" key="1">
    <citation type="journal article" date="2016" name="Dev. Comp. Immunol.">
        <title>Dorsal transcription factor is involved in regulating expression of crustin genes during white spot syndrome virus infection.</title>
        <authorList>
            <person name="Huang X."/>
            <person name="Wang W."/>
            <person name="Ren Q."/>
        </authorList>
    </citation>
    <scope>NUCLEOTIDE SEQUENCE</scope>
</reference>
<dbReference type="GO" id="GO:0030414">
    <property type="term" value="F:peptidase inhibitor activity"/>
    <property type="evidence" value="ECO:0007669"/>
    <property type="project" value="InterPro"/>
</dbReference>
<sequence length="134" mass="14343">MKGLFVCSLAIIGVVVGLPEEGEQKFFNGPDVGHGDLAPVPGSAGQGVAPPATCKHWCRAPRGQAYCCEGVQEPEGPVGIKPGNCPRVRNVCPPVRTFSPPNPCSNDYRCFGSNKCCYDVCLKEHVCKPPSYFF</sequence>
<dbReference type="SMART" id="SM00217">
    <property type="entry name" value="WAP"/>
    <property type="match status" value="1"/>
</dbReference>
<name>A0A173G7W4_MACRS</name>
<protein>
    <submittedName>
        <fullName evidence="3">Crustin 3</fullName>
    </submittedName>
</protein>
<dbReference type="KEGG" id="mrj:136846422"/>
<dbReference type="InterPro" id="IPR008197">
    <property type="entry name" value="WAP_dom"/>
</dbReference>